<organism evidence="1 2">
    <name type="scientific">Candidatus Kaiserbacteria bacterium RIFOXYD1_FULL_42_15</name>
    <dbReference type="NCBI Taxonomy" id="1798532"/>
    <lineage>
        <taxon>Bacteria</taxon>
        <taxon>Candidatus Kaiseribacteriota</taxon>
    </lineage>
</organism>
<evidence type="ECO:0000313" key="1">
    <source>
        <dbReference type="EMBL" id="OGG87821.1"/>
    </source>
</evidence>
<proteinExistence type="predicted"/>
<evidence type="ECO:0000313" key="2">
    <source>
        <dbReference type="Proteomes" id="UP000179230"/>
    </source>
</evidence>
<dbReference type="Proteomes" id="UP000179230">
    <property type="component" value="Unassembled WGS sequence"/>
</dbReference>
<sequence>MGFRNTVIKLINIYIAINRDIKYEMLLLFFNLSEYLNVFSDDVDCFAWLAKTVVGTVCVFVRRELASE</sequence>
<comment type="caution">
    <text evidence="1">The sequence shown here is derived from an EMBL/GenBank/DDBJ whole genome shotgun (WGS) entry which is preliminary data.</text>
</comment>
<gene>
    <name evidence="1" type="ORF">A2592_02435</name>
</gene>
<reference evidence="1 2" key="1">
    <citation type="journal article" date="2016" name="Nat. Commun.">
        <title>Thousands of microbial genomes shed light on interconnected biogeochemical processes in an aquifer system.</title>
        <authorList>
            <person name="Anantharaman K."/>
            <person name="Brown C.T."/>
            <person name="Hug L.A."/>
            <person name="Sharon I."/>
            <person name="Castelle C.J."/>
            <person name="Probst A.J."/>
            <person name="Thomas B.C."/>
            <person name="Singh A."/>
            <person name="Wilkins M.J."/>
            <person name="Karaoz U."/>
            <person name="Brodie E.L."/>
            <person name="Williams K.H."/>
            <person name="Hubbard S.S."/>
            <person name="Banfield J.F."/>
        </authorList>
    </citation>
    <scope>NUCLEOTIDE SEQUENCE [LARGE SCALE GENOMIC DNA]</scope>
</reference>
<protein>
    <submittedName>
        <fullName evidence="1">Uncharacterized protein</fullName>
    </submittedName>
</protein>
<accession>A0A1F6FPN9</accession>
<dbReference type="AlphaFoldDB" id="A0A1F6FPN9"/>
<dbReference type="EMBL" id="MFMT01000040">
    <property type="protein sequence ID" value="OGG87821.1"/>
    <property type="molecule type" value="Genomic_DNA"/>
</dbReference>
<name>A0A1F6FPN9_9BACT</name>